<feature type="region of interest" description="Disordered" evidence="1">
    <location>
        <begin position="32"/>
        <end position="52"/>
    </location>
</feature>
<organism evidence="2 3">
    <name type="scientific">Bartonella silvatica</name>
    <dbReference type="NCBI Taxonomy" id="357760"/>
    <lineage>
        <taxon>Bacteria</taxon>
        <taxon>Pseudomonadati</taxon>
        <taxon>Pseudomonadota</taxon>
        <taxon>Alphaproteobacteria</taxon>
        <taxon>Hyphomicrobiales</taxon>
        <taxon>Bartonellaceae</taxon>
        <taxon>Bartonella</taxon>
    </lineage>
</organism>
<accession>A0ABV2HGP7</accession>
<keyword evidence="3" id="KW-1185">Reference proteome</keyword>
<dbReference type="EMBL" id="JBEPLI010000006">
    <property type="protein sequence ID" value="MET3589724.1"/>
    <property type="molecule type" value="Genomic_DNA"/>
</dbReference>
<dbReference type="Proteomes" id="UP001549086">
    <property type="component" value="Unassembled WGS sequence"/>
</dbReference>
<proteinExistence type="predicted"/>
<feature type="compositionally biased region" description="Low complexity" evidence="1">
    <location>
        <begin position="33"/>
        <end position="45"/>
    </location>
</feature>
<protein>
    <submittedName>
        <fullName evidence="2">Uncharacterized protein</fullName>
    </submittedName>
</protein>
<evidence type="ECO:0000313" key="2">
    <source>
        <dbReference type="EMBL" id="MET3589724.1"/>
    </source>
</evidence>
<sequence length="52" mass="6154">MITNITKDHDYISRSGQSQRIRYSMRLLPFFEGGKPQGQYQQGYDQRGEQSR</sequence>
<gene>
    <name evidence="2" type="ORF">ABID23_000810</name>
</gene>
<comment type="caution">
    <text evidence="2">The sequence shown here is derived from an EMBL/GenBank/DDBJ whole genome shotgun (WGS) entry which is preliminary data.</text>
</comment>
<name>A0ABV2HGP7_9HYPH</name>
<evidence type="ECO:0000256" key="1">
    <source>
        <dbReference type="SAM" id="MobiDB-lite"/>
    </source>
</evidence>
<evidence type="ECO:0000313" key="3">
    <source>
        <dbReference type="Proteomes" id="UP001549086"/>
    </source>
</evidence>
<reference evidence="2 3" key="1">
    <citation type="submission" date="2024-06" db="EMBL/GenBank/DDBJ databases">
        <title>Genomic Encyclopedia of Type Strains, Phase IV (KMG-IV): sequencing the most valuable type-strain genomes for metagenomic binning, comparative biology and taxonomic classification.</title>
        <authorList>
            <person name="Goeker M."/>
        </authorList>
    </citation>
    <scope>NUCLEOTIDE SEQUENCE [LARGE SCALE GENOMIC DNA]</scope>
    <source>
        <strain evidence="2 3">DSM 23649</strain>
    </source>
</reference>